<dbReference type="Pfam" id="PF19055">
    <property type="entry name" value="ABC2_membrane_7"/>
    <property type="match status" value="1"/>
</dbReference>
<keyword evidence="2" id="KW-0813">Transport</keyword>
<gene>
    <name evidence="9" type="primary">ABCG2_1</name>
    <name evidence="9" type="ORF">GOODEAATRI_006995</name>
</gene>
<evidence type="ECO:0000256" key="2">
    <source>
        <dbReference type="ARBA" id="ARBA00022448"/>
    </source>
</evidence>
<keyword evidence="9" id="KW-0067">ATP-binding</keyword>
<dbReference type="PANTHER" id="PTHR48041">
    <property type="entry name" value="ABC TRANSPORTER G FAMILY MEMBER 28"/>
    <property type="match status" value="1"/>
</dbReference>
<dbReference type="InterPro" id="IPR050352">
    <property type="entry name" value="ABCG_transporters"/>
</dbReference>
<name>A0ABV0MZC9_9TELE</name>
<comment type="caution">
    <text evidence="9">The sequence shown here is derived from an EMBL/GenBank/DDBJ whole genome shotgun (WGS) entry which is preliminary data.</text>
</comment>
<feature type="non-terminal residue" evidence="9">
    <location>
        <position position="146"/>
    </location>
</feature>
<proteinExistence type="predicted"/>
<dbReference type="PANTHER" id="PTHR48041:SF92">
    <property type="entry name" value="BROAD SUBSTRATE SPECIFICITY ATP-BINDING CASSETTE TRANSPORTER ABCG2"/>
    <property type="match status" value="1"/>
</dbReference>
<keyword evidence="9" id="KW-0547">Nucleotide-binding</keyword>
<evidence type="ECO:0000256" key="3">
    <source>
        <dbReference type="ARBA" id="ARBA00022475"/>
    </source>
</evidence>
<evidence type="ECO:0000259" key="8">
    <source>
        <dbReference type="Pfam" id="PF19055"/>
    </source>
</evidence>
<dbReference type="InterPro" id="IPR043926">
    <property type="entry name" value="ABCG_dom"/>
</dbReference>
<evidence type="ECO:0000313" key="9">
    <source>
        <dbReference type="EMBL" id="MEQ2164476.1"/>
    </source>
</evidence>
<reference evidence="9 10" key="1">
    <citation type="submission" date="2021-06" db="EMBL/GenBank/DDBJ databases">
        <authorList>
            <person name="Palmer J.M."/>
        </authorList>
    </citation>
    <scope>NUCLEOTIDE SEQUENCE [LARGE SCALE GENOMIC DNA]</scope>
    <source>
        <strain evidence="9 10">GA_2019</strain>
        <tissue evidence="9">Muscle</tissue>
    </source>
</reference>
<evidence type="ECO:0000256" key="7">
    <source>
        <dbReference type="ARBA" id="ARBA00023136"/>
    </source>
</evidence>
<dbReference type="EMBL" id="JAHRIO010020335">
    <property type="protein sequence ID" value="MEQ2164476.1"/>
    <property type="molecule type" value="Genomic_DNA"/>
</dbReference>
<evidence type="ECO:0000313" key="10">
    <source>
        <dbReference type="Proteomes" id="UP001476798"/>
    </source>
</evidence>
<accession>A0ABV0MZC9</accession>
<organism evidence="9 10">
    <name type="scientific">Goodea atripinnis</name>
    <dbReference type="NCBI Taxonomy" id="208336"/>
    <lineage>
        <taxon>Eukaryota</taxon>
        <taxon>Metazoa</taxon>
        <taxon>Chordata</taxon>
        <taxon>Craniata</taxon>
        <taxon>Vertebrata</taxon>
        <taxon>Euteleostomi</taxon>
        <taxon>Actinopterygii</taxon>
        <taxon>Neopterygii</taxon>
        <taxon>Teleostei</taxon>
        <taxon>Neoteleostei</taxon>
        <taxon>Acanthomorphata</taxon>
        <taxon>Ovalentaria</taxon>
        <taxon>Atherinomorphae</taxon>
        <taxon>Cyprinodontiformes</taxon>
        <taxon>Goodeidae</taxon>
        <taxon>Goodea</taxon>
    </lineage>
</organism>
<keyword evidence="4" id="KW-0812">Transmembrane</keyword>
<dbReference type="InterPro" id="IPR027417">
    <property type="entry name" value="P-loop_NTPase"/>
</dbReference>
<keyword evidence="5" id="KW-1278">Translocase</keyword>
<keyword evidence="6" id="KW-1133">Transmembrane helix</keyword>
<keyword evidence="3" id="KW-1003">Cell membrane</keyword>
<feature type="domain" description="ABC transporter family G" evidence="8">
    <location>
        <begin position="62"/>
        <end position="100"/>
    </location>
</feature>
<keyword evidence="10" id="KW-1185">Reference proteome</keyword>
<evidence type="ECO:0000256" key="4">
    <source>
        <dbReference type="ARBA" id="ARBA00022692"/>
    </source>
</evidence>
<comment type="subcellular location">
    <subcellularLocation>
        <location evidence="1">Cell membrane</location>
        <topology evidence="1">Multi-pass membrane protein</topology>
    </subcellularLocation>
</comment>
<dbReference type="Gene3D" id="3.40.50.300">
    <property type="entry name" value="P-loop containing nucleotide triphosphate hydrolases"/>
    <property type="match status" value="1"/>
</dbReference>
<dbReference type="GO" id="GO:0005524">
    <property type="term" value="F:ATP binding"/>
    <property type="evidence" value="ECO:0007669"/>
    <property type="project" value="UniProtKB-KW"/>
</dbReference>
<dbReference type="Proteomes" id="UP001476798">
    <property type="component" value="Unassembled WGS sequence"/>
</dbReference>
<protein>
    <submittedName>
        <fullName evidence="9">ATP-binding cassette sub- G member 2</fullName>
    </submittedName>
</protein>
<evidence type="ECO:0000256" key="6">
    <source>
        <dbReference type="ARBA" id="ARBA00022989"/>
    </source>
</evidence>
<keyword evidence="7" id="KW-0472">Membrane</keyword>
<evidence type="ECO:0000256" key="5">
    <source>
        <dbReference type="ARBA" id="ARBA00022967"/>
    </source>
</evidence>
<sequence length="146" mass="16114">MTRGISGGERKRTNIGMELIIDPAVLFLDEPTSGLDASTANSVLLLLKRMASHGRTIIMSIHQPRYSIYRLFDTLTLLVGGRMVYHGPAPNTLDYFANIGDQGFIKNVSISLWELMFSLPSSSESSSSQSNMIRAVFKTGQRTDLT</sequence>
<evidence type="ECO:0000256" key="1">
    <source>
        <dbReference type="ARBA" id="ARBA00004651"/>
    </source>
</evidence>
<dbReference type="SUPFAM" id="SSF52540">
    <property type="entry name" value="P-loop containing nucleoside triphosphate hydrolases"/>
    <property type="match status" value="1"/>
</dbReference>